<dbReference type="EMBL" id="CAJJDM010000195">
    <property type="protein sequence ID" value="CAD8117013.1"/>
    <property type="molecule type" value="Genomic_DNA"/>
</dbReference>
<evidence type="ECO:0000313" key="3">
    <source>
        <dbReference type="Proteomes" id="UP000688137"/>
    </source>
</evidence>
<evidence type="ECO:0008006" key="4">
    <source>
        <dbReference type="Google" id="ProtNLM"/>
    </source>
</evidence>
<name>A0A8S1QMQ5_PARPR</name>
<feature type="transmembrane region" description="Helical" evidence="1">
    <location>
        <begin position="183"/>
        <end position="208"/>
    </location>
</feature>
<proteinExistence type="predicted"/>
<accession>A0A8S1QMQ5</accession>
<feature type="transmembrane region" description="Helical" evidence="1">
    <location>
        <begin position="156"/>
        <end position="177"/>
    </location>
</feature>
<dbReference type="Proteomes" id="UP000688137">
    <property type="component" value="Unassembled WGS sequence"/>
</dbReference>
<keyword evidence="1" id="KW-0812">Transmembrane</keyword>
<keyword evidence="3" id="KW-1185">Reference proteome</keyword>
<comment type="caution">
    <text evidence="2">The sequence shown here is derived from an EMBL/GenBank/DDBJ whole genome shotgun (WGS) entry which is preliminary data.</text>
</comment>
<feature type="transmembrane region" description="Helical" evidence="1">
    <location>
        <begin position="229"/>
        <end position="252"/>
    </location>
</feature>
<reference evidence="2" key="1">
    <citation type="submission" date="2021-01" db="EMBL/GenBank/DDBJ databases">
        <authorList>
            <consortium name="Genoscope - CEA"/>
            <person name="William W."/>
        </authorList>
    </citation>
    <scope>NUCLEOTIDE SEQUENCE</scope>
</reference>
<keyword evidence="1" id="KW-0472">Membrane</keyword>
<organism evidence="2 3">
    <name type="scientific">Paramecium primaurelia</name>
    <dbReference type="NCBI Taxonomy" id="5886"/>
    <lineage>
        <taxon>Eukaryota</taxon>
        <taxon>Sar</taxon>
        <taxon>Alveolata</taxon>
        <taxon>Ciliophora</taxon>
        <taxon>Intramacronucleata</taxon>
        <taxon>Oligohymenophorea</taxon>
        <taxon>Peniculida</taxon>
        <taxon>Parameciidae</taxon>
        <taxon>Paramecium</taxon>
    </lineage>
</organism>
<protein>
    <recommendedName>
        <fullName evidence="4">Transmembrane protein</fullName>
    </recommendedName>
</protein>
<feature type="transmembrane region" description="Helical" evidence="1">
    <location>
        <begin position="15"/>
        <end position="37"/>
    </location>
</feature>
<dbReference type="AlphaFoldDB" id="A0A8S1QMQ5"/>
<evidence type="ECO:0000256" key="1">
    <source>
        <dbReference type="SAM" id="Phobius"/>
    </source>
</evidence>
<evidence type="ECO:0000313" key="2">
    <source>
        <dbReference type="EMBL" id="CAD8117013.1"/>
    </source>
</evidence>
<keyword evidence="1" id="KW-1133">Transmembrane helix</keyword>
<sequence length="293" mass="35285">MDVVDQLDQMNLENIFKFVHSLIIYVFHQLMILSMLFQFQQRYNIYRLTQKLVQKYNQQIILQIIDYVSNNQLIIDKKCIQINDNNQSCNTINNHFINNLYIQIIVLGQMIQVTMINQQDVKYLLMIQNVDVLKILKILDAHFIIQNVNTYHKINLFHILSIQINLHVLIINIYNVIGMVRCVIYFMIILWNMMSIINFQFQMVLLVFMKKNKQTFNYIIVIVNQINCMYINTRLILLIYSKLMFILLNYIIQKFNHVIQIILFNFKCVLKDGKCFPFSQIYLTFDYFEKNKS</sequence>
<gene>
    <name evidence="2" type="ORF">PPRIM_AZ9-3.1.T1860007</name>
</gene>